<gene>
    <name evidence="1" type="ORF">GBG19_00035</name>
</gene>
<reference evidence="1 2" key="1">
    <citation type="submission" date="2019-10" db="EMBL/GenBank/DDBJ databases">
        <title>Poseidonibacter ostreae sp. nov., isolated from the gut of the Ostrea denselamellosa.</title>
        <authorList>
            <person name="Choi A."/>
        </authorList>
    </citation>
    <scope>NUCLEOTIDE SEQUENCE [LARGE SCALE GENOMIC DNA]</scope>
    <source>
        <strain evidence="1 2">SJOD-M-33</strain>
    </source>
</reference>
<accession>A0A6L4WW47</accession>
<comment type="caution">
    <text evidence="1">The sequence shown here is derived from an EMBL/GenBank/DDBJ whole genome shotgun (WGS) entry which is preliminary data.</text>
</comment>
<dbReference type="Proteomes" id="UP000472839">
    <property type="component" value="Unassembled WGS sequence"/>
</dbReference>
<dbReference type="RefSeq" id="WP_152279358.1">
    <property type="nucleotide sequence ID" value="NZ_WFKK01000001.1"/>
</dbReference>
<protein>
    <submittedName>
        <fullName evidence="1">Uncharacterized protein</fullName>
    </submittedName>
</protein>
<evidence type="ECO:0000313" key="1">
    <source>
        <dbReference type="EMBL" id="KAB7891256.1"/>
    </source>
</evidence>
<sequence length="250" mass="28953">MSIRVTDINLINNDTKDFLETIFTKDNERESFNKMYQLLNNDNHKEMIGINAENAVANISFAYDFEEKAFEGKIREKYNEDTIKSYKDNLQEAKKFIAEISDALSFISHDDNNRDFKSPIDVLEAFNDAVKNTSLYNEEKIDLGNDIVDLDLSDIQSYTVDFENPIISTRNIFEDNYKEIAEEVSFDSLDGLYNNIVENAKQSDIDNGRFSAMLYNEFKQDLTKTNDSEEIIEAEIVEHEEPENNMTMGM</sequence>
<dbReference type="AlphaFoldDB" id="A0A6L4WW47"/>
<name>A0A6L4WW47_9BACT</name>
<organism evidence="1 2">
    <name type="scientific">Poseidonibacter ostreae</name>
    <dbReference type="NCBI Taxonomy" id="2654171"/>
    <lineage>
        <taxon>Bacteria</taxon>
        <taxon>Pseudomonadati</taxon>
        <taxon>Campylobacterota</taxon>
        <taxon>Epsilonproteobacteria</taxon>
        <taxon>Campylobacterales</taxon>
        <taxon>Arcobacteraceae</taxon>
        <taxon>Poseidonibacter</taxon>
    </lineage>
</organism>
<proteinExistence type="predicted"/>
<dbReference type="EMBL" id="WFKK01000001">
    <property type="protein sequence ID" value="KAB7891256.1"/>
    <property type="molecule type" value="Genomic_DNA"/>
</dbReference>
<evidence type="ECO:0000313" key="2">
    <source>
        <dbReference type="Proteomes" id="UP000472839"/>
    </source>
</evidence>